<keyword evidence="2" id="KW-0813">Transport</keyword>
<comment type="similarity">
    <text evidence="1">Belongs to the ABC transporter superfamily.</text>
</comment>
<dbReference type="InterPro" id="IPR050763">
    <property type="entry name" value="ABC_transporter_ATP-binding"/>
</dbReference>
<dbReference type="PANTHER" id="PTHR42711">
    <property type="entry name" value="ABC TRANSPORTER ATP-BINDING PROTEIN"/>
    <property type="match status" value="1"/>
</dbReference>
<dbReference type="EMBL" id="SWLG01000001">
    <property type="protein sequence ID" value="TLS38741.1"/>
    <property type="molecule type" value="Genomic_DNA"/>
</dbReference>
<accession>A0A5R9F6T6</accession>
<evidence type="ECO:0000259" key="5">
    <source>
        <dbReference type="PROSITE" id="PS50893"/>
    </source>
</evidence>
<organism evidence="6 7">
    <name type="scientific">Exobacillus caeni</name>
    <dbReference type="NCBI Taxonomy" id="2574798"/>
    <lineage>
        <taxon>Bacteria</taxon>
        <taxon>Bacillati</taxon>
        <taxon>Bacillota</taxon>
        <taxon>Bacilli</taxon>
        <taxon>Bacillales</taxon>
        <taxon>Guptibacillaceae</taxon>
        <taxon>Exobacillus</taxon>
    </lineage>
</organism>
<dbReference type="OrthoDB" id="9804819at2"/>
<dbReference type="GO" id="GO:0005524">
    <property type="term" value="F:ATP binding"/>
    <property type="evidence" value="ECO:0007669"/>
    <property type="project" value="UniProtKB-KW"/>
</dbReference>
<comment type="caution">
    <text evidence="6">The sequence shown here is derived from an EMBL/GenBank/DDBJ whole genome shotgun (WGS) entry which is preliminary data.</text>
</comment>
<dbReference type="PROSITE" id="PS00211">
    <property type="entry name" value="ABC_TRANSPORTER_1"/>
    <property type="match status" value="1"/>
</dbReference>
<gene>
    <name evidence="6" type="ORF">FCL54_00020</name>
</gene>
<dbReference type="CDD" id="cd03230">
    <property type="entry name" value="ABC_DR_subfamily_A"/>
    <property type="match status" value="1"/>
</dbReference>
<dbReference type="PANTHER" id="PTHR42711:SF5">
    <property type="entry name" value="ABC TRANSPORTER ATP-BINDING PROTEIN NATA"/>
    <property type="match status" value="1"/>
</dbReference>
<dbReference type="Proteomes" id="UP000308230">
    <property type="component" value="Unassembled WGS sequence"/>
</dbReference>
<dbReference type="SMART" id="SM00382">
    <property type="entry name" value="AAA"/>
    <property type="match status" value="1"/>
</dbReference>
<dbReference type="AlphaFoldDB" id="A0A5R9F6T6"/>
<evidence type="ECO:0000313" key="7">
    <source>
        <dbReference type="Proteomes" id="UP000308230"/>
    </source>
</evidence>
<dbReference type="InterPro" id="IPR027417">
    <property type="entry name" value="P-loop_NTPase"/>
</dbReference>
<evidence type="ECO:0000256" key="4">
    <source>
        <dbReference type="ARBA" id="ARBA00022840"/>
    </source>
</evidence>
<protein>
    <submittedName>
        <fullName evidence="6">ABC transporter ATP-binding protein</fullName>
    </submittedName>
</protein>
<dbReference type="RefSeq" id="WP_138121893.1">
    <property type="nucleotide sequence ID" value="NZ_SWLG01000001.1"/>
</dbReference>
<dbReference type="InterPro" id="IPR003439">
    <property type="entry name" value="ABC_transporter-like_ATP-bd"/>
</dbReference>
<dbReference type="Pfam" id="PF00005">
    <property type="entry name" value="ABC_tran"/>
    <property type="match status" value="1"/>
</dbReference>
<sequence length="304" mass="34260">MIKLNGLTKVFSNGKGIFDITFDVQKGEVFGFLGPNGAGKSTTIRHLMGFMKPTKGSSEISRLDTWKESAAIQKKVGYLPGEIAFLEGMTGLEFLQLLAGMRGMKDTTYRDELIERFQFDVKTPIRKMSKGMKQKVGIVAAFMHDPDVVILDEPTSGLDPLMQRIFVDLVLEEKNKGKTFLMSSHSFTEIEKTCDRAAIIKNGKIVAVEDIHDLQQKQRRLFEITLSNEEELKQLLNSGLDVLRYSDLQAEIAVQGDYNEFIKTLAEFNVRNLSAREQNLEEIFLNFYDRGGKEDESGTLSPNV</sequence>
<evidence type="ECO:0000256" key="2">
    <source>
        <dbReference type="ARBA" id="ARBA00022448"/>
    </source>
</evidence>
<dbReference type="PROSITE" id="PS50893">
    <property type="entry name" value="ABC_TRANSPORTER_2"/>
    <property type="match status" value="1"/>
</dbReference>
<dbReference type="SUPFAM" id="SSF52540">
    <property type="entry name" value="P-loop containing nucleoside triphosphate hydrolases"/>
    <property type="match status" value="1"/>
</dbReference>
<proteinExistence type="inferred from homology"/>
<dbReference type="GO" id="GO:0016887">
    <property type="term" value="F:ATP hydrolysis activity"/>
    <property type="evidence" value="ECO:0007669"/>
    <property type="project" value="InterPro"/>
</dbReference>
<feature type="domain" description="ABC transporter" evidence="5">
    <location>
        <begin position="2"/>
        <end position="227"/>
    </location>
</feature>
<keyword evidence="7" id="KW-1185">Reference proteome</keyword>
<evidence type="ECO:0000256" key="3">
    <source>
        <dbReference type="ARBA" id="ARBA00022741"/>
    </source>
</evidence>
<reference evidence="6 7" key="1">
    <citation type="submission" date="2019-04" db="EMBL/GenBank/DDBJ databases">
        <title>Bacillus caeni sp. nov., a bacterium isolated from mangrove sediment.</title>
        <authorList>
            <person name="Huang H."/>
            <person name="Mo K."/>
            <person name="Hu Y."/>
        </authorList>
    </citation>
    <scope>NUCLEOTIDE SEQUENCE [LARGE SCALE GENOMIC DNA]</scope>
    <source>
        <strain evidence="6 7">HB172195</strain>
    </source>
</reference>
<evidence type="ECO:0000256" key="1">
    <source>
        <dbReference type="ARBA" id="ARBA00005417"/>
    </source>
</evidence>
<dbReference type="InterPro" id="IPR003593">
    <property type="entry name" value="AAA+_ATPase"/>
</dbReference>
<keyword evidence="3" id="KW-0547">Nucleotide-binding</keyword>
<keyword evidence="4 6" id="KW-0067">ATP-binding</keyword>
<dbReference type="InterPro" id="IPR017871">
    <property type="entry name" value="ABC_transporter-like_CS"/>
</dbReference>
<evidence type="ECO:0000313" key="6">
    <source>
        <dbReference type="EMBL" id="TLS38741.1"/>
    </source>
</evidence>
<name>A0A5R9F6T6_9BACL</name>
<dbReference type="Gene3D" id="3.40.50.300">
    <property type="entry name" value="P-loop containing nucleotide triphosphate hydrolases"/>
    <property type="match status" value="1"/>
</dbReference>